<feature type="region of interest" description="Disordered" evidence="1">
    <location>
        <begin position="76"/>
        <end position="115"/>
    </location>
</feature>
<dbReference type="SMART" id="SM00671">
    <property type="entry name" value="SEL1"/>
    <property type="match status" value="3"/>
</dbReference>
<proteinExistence type="predicted"/>
<dbReference type="PANTHER" id="PTHR43628">
    <property type="entry name" value="ACTIVATOR OF C KINASE PROTEIN 1-RELATED"/>
    <property type="match status" value="1"/>
</dbReference>
<dbReference type="RefSeq" id="WP_237378604.1">
    <property type="nucleotide sequence ID" value="NZ_CP071793.1"/>
</dbReference>
<keyword evidence="2" id="KW-0812">Transmembrane</keyword>
<evidence type="ECO:0000256" key="1">
    <source>
        <dbReference type="SAM" id="MobiDB-lite"/>
    </source>
</evidence>
<dbReference type="InterPro" id="IPR052945">
    <property type="entry name" value="Mitotic_Regulator"/>
</dbReference>
<dbReference type="AlphaFoldDB" id="A0A8A4TR11"/>
<keyword evidence="2" id="KW-1133">Transmembrane helix</keyword>
<evidence type="ECO:0000256" key="2">
    <source>
        <dbReference type="SAM" id="Phobius"/>
    </source>
</evidence>
<dbReference type="Pfam" id="PF06037">
    <property type="entry name" value="DUF922"/>
    <property type="match status" value="1"/>
</dbReference>
<protein>
    <submittedName>
        <fullName evidence="3">Sel1 repeat family protein</fullName>
    </submittedName>
</protein>
<keyword evidence="2" id="KW-0472">Membrane</keyword>
<dbReference type="Proteomes" id="UP000663929">
    <property type="component" value="Chromosome"/>
</dbReference>
<feature type="transmembrane region" description="Helical" evidence="2">
    <location>
        <begin position="27"/>
        <end position="46"/>
    </location>
</feature>
<gene>
    <name evidence="3" type="ORF">J3U87_25505</name>
</gene>
<dbReference type="SUPFAM" id="SSF81901">
    <property type="entry name" value="HCP-like"/>
    <property type="match status" value="1"/>
</dbReference>
<dbReference type="PANTHER" id="PTHR43628:SF1">
    <property type="entry name" value="CHITIN SYNTHASE REGULATORY FACTOR 2-RELATED"/>
    <property type="match status" value="1"/>
</dbReference>
<dbReference type="KEGG" id="scor:J3U87_25505"/>
<feature type="compositionally biased region" description="Basic and acidic residues" evidence="1">
    <location>
        <begin position="105"/>
        <end position="115"/>
    </location>
</feature>
<dbReference type="EMBL" id="CP071793">
    <property type="protein sequence ID" value="QTD48955.1"/>
    <property type="molecule type" value="Genomic_DNA"/>
</dbReference>
<feature type="region of interest" description="Disordered" evidence="1">
    <location>
        <begin position="127"/>
        <end position="164"/>
    </location>
</feature>
<sequence length="501" mass="56712">MSDNHQNDHPLIEQYLKKSIWSRLGRLFFTLILLTPIAGLASWYAWGVIGSDKRQELRETYPAIEKLAAYVEHHGFQFDTPPQDTDQANGRPGSSPKQANPAPRPAREPRDETPIIDMRDEALLAKAASDPDPATQSSRKPSAPALQPQQIESDPVRRKTGESGWIQLSDGTIMRKDEFHARAREERGDRLAKVETLLEQGGFPVRMKAWDRAHPLTWDDFANQNVSEEKSFAGAYILSGIYLSSSRNSFLAFAYMEPNLSWCRPGMRNDYGLAHEQLHFDISEIFARQLRASLAKIPPHEIDKANEAYRRIVDEMNRTQTRYDDETQHGISRELQSKWAESVADALEKLNLHYWKPKWPRSSLHPVTHFYKAQLYELGIEGSDQSLTLAAKWYRKAVVGESAAAANNLARMHLFGHGVKQNEKKAFRLFRRGAKAGSPYAQFNLGVMYLHGYGVKPSKEKAVKWFTAAADGNPHARKALIRLEREAANGQTAQADRISAK</sequence>
<evidence type="ECO:0000313" key="4">
    <source>
        <dbReference type="Proteomes" id="UP000663929"/>
    </source>
</evidence>
<dbReference type="Gene3D" id="1.25.40.10">
    <property type="entry name" value="Tetratricopeptide repeat domain"/>
    <property type="match status" value="1"/>
</dbReference>
<name>A0A8A4TR11_SULCO</name>
<accession>A0A8A4TR11</accession>
<evidence type="ECO:0000313" key="3">
    <source>
        <dbReference type="EMBL" id="QTD48955.1"/>
    </source>
</evidence>
<reference evidence="3" key="1">
    <citation type="submission" date="2021-03" db="EMBL/GenBank/DDBJ databases">
        <title>Acanthopleuribacteraceae sp. M133.</title>
        <authorList>
            <person name="Wang G."/>
        </authorList>
    </citation>
    <scope>NUCLEOTIDE SEQUENCE</scope>
    <source>
        <strain evidence="3">M133</strain>
    </source>
</reference>
<organism evidence="3 4">
    <name type="scientific">Sulfidibacter corallicola</name>
    <dbReference type="NCBI Taxonomy" id="2818388"/>
    <lineage>
        <taxon>Bacteria</taxon>
        <taxon>Pseudomonadati</taxon>
        <taxon>Acidobacteriota</taxon>
        <taxon>Holophagae</taxon>
        <taxon>Acanthopleuribacterales</taxon>
        <taxon>Acanthopleuribacteraceae</taxon>
        <taxon>Sulfidibacter</taxon>
    </lineage>
</organism>
<keyword evidence="4" id="KW-1185">Reference proteome</keyword>
<dbReference type="InterPro" id="IPR010321">
    <property type="entry name" value="DUF922"/>
</dbReference>
<dbReference type="InterPro" id="IPR011990">
    <property type="entry name" value="TPR-like_helical_dom_sf"/>
</dbReference>
<dbReference type="Pfam" id="PF08238">
    <property type="entry name" value="Sel1"/>
    <property type="match status" value="3"/>
</dbReference>
<dbReference type="InterPro" id="IPR006597">
    <property type="entry name" value="Sel1-like"/>
</dbReference>